<keyword evidence="1" id="KW-1133">Transmembrane helix</keyword>
<evidence type="ECO:0000256" key="1">
    <source>
        <dbReference type="SAM" id="Phobius"/>
    </source>
</evidence>
<dbReference type="Proteomes" id="UP000469558">
    <property type="component" value="Unassembled WGS sequence"/>
</dbReference>
<feature type="transmembrane region" description="Helical" evidence="1">
    <location>
        <begin position="173"/>
        <end position="198"/>
    </location>
</feature>
<evidence type="ECO:0000313" key="4">
    <source>
        <dbReference type="Proteomes" id="UP000469558"/>
    </source>
</evidence>
<name>A0A8T9BQB8_9HELO</name>
<protein>
    <recommendedName>
        <fullName evidence="2">Rhodopsin domain-containing protein</fullName>
    </recommendedName>
</protein>
<comment type="caution">
    <text evidence="3">The sequence shown here is derived from an EMBL/GenBank/DDBJ whole genome shotgun (WGS) entry which is preliminary data.</text>
</comment>
<keyword evidence="1" id="KW-0812">Transmembrane</keyword>
<dbReference type="InterPro" id="IPR049326">
    <property type="entry name" value="Rhodopsin_dom_fungi"/>
</dbReference>
<evidence type="ECO:0000313" key="3">
    <source>
        <dbReference type="EMBL" id="TVY53303.1"/>
    </source>
</evidence>
<evidence type="ECO:0000259" key="2">
    <source>
        <dbReference type="Pfam" id="PF20684"/>
    </source>
</evidence>
<keyword evidence="4" id="KW-1185">Reference proteome</keyword>
<feature type="non-terminal residue" evidence="3">
    <location>
        <position position="214"/>
    </location>
</feature>
<sequence>MAALFQRTTVISDDNEGPVVNIAAWIGMTVMIFCVFTRIGSKFKIVRQWTVDDSLIFSTMIFAICHTVTLSVMVSNGLGQPRGNLTKNMIANFEKYGYASQLLYIPTLCLGKLSTLGYLKALAPSGSRYGATNILLTGFVVLWATGAGFAIAFQCSLPHPWAILSAQCLNRAILWDAIGALDILTDICIIILPAYLVWTLQMPLSKKLLVVVVF</sequence>
<proteinExistence type="predicted"/>
<organism evidence="3 4">
    <name type="scientific">Lachnellula suecica</name>
    <dbReference type="NCBI Taxonomy" id="602035"/>
    <lineage>
        <taxon>Eukaryota</taxon>
        <taxon>Fungi</taxon>
        <taxon>Dikarya</taxon>
        <taxon>Ascomycota</taxon>
        <taxon>Pezizomycotina</taxon>
        <taxon>Leotiomycetes</taxon>
        <taxon>Helotiales</taxon>
        <taxon>Lachnaceae</taxon>
        <taxon>Lachnellula</taxon>
    </lineage>
</organism>
<feature type="transmembrane region" description="Helical" evidence="1">
    <location>
        <begin position="55"/>
        <end position="78"/>
    </location>
</feature>
<feature type="transmembrane region" description="Helical" evidence="1">
    <location>
        <begin position="98"/>
        <end position="119"/>
    </location>
</feature>
<dbReference type="AlphaFoldDB" id="A0A8T9BQB8"/>
<accession>A0A8T9BQB8</accession>
<feature type="transmembrane region" description="Helical" evidence="1">
    <location>
        <begin position="131"/>
        <end position="153"/>
    </location>
</feature>
<feature type="transmembrane region" description="Helical" evidence="1">
    <location>
        <begin position="22"/>
        <end position="43"/>
    </location>
</feature>
<dbReference type="PANTHER" id="PTHR39614:SF2">
    <property type="entry name" value="INTEGRAL MEMBRANE PROTEIN"/>
    <property type="match status" value="1"/>
</dbReference>
<gene>
    <name evidence="3" type="ORF">LSUE1_G009708</name>
</gene>
<keyword evidence="1" id="KW-0472">Membrane</keyword>
<feature type="domain" description="Rhodopsin" evidence="2">
    <location>
        <begin position="38"/>
        <end position="214"/>
    </location>
</feature>
<dbReference type="Pfam" id="PF20684">
    <property type="entry name" value="Fung_rhodopsin"/>
    <property type="match status" value="1"/>
</dbReference>
<reference evidence="3 4" key="1">
    <citation type="submission" date="2018-05" db="EMBL/GenBank/DDBJ databases">
        <title>Genome sequencing and assembly of the regulated plant pathogen Lachnellula willkommii and related sister species for the development of diagnostic species identification markers.</title>
        <authorList>
            <person name="Giroux E."/>
            <person name="Bilodeau G."/>
        </authorList>
    </citation>
    <scope>NUCLEOTIDE SEQUENCE [LARGE SCALE GENOMIC DNA]</scope>
    <source>
        <strain evidence="3 4">CBS 268.59</strain>
    </source>
</reference>
<dbReference type="OrthoDB" id="3918601at2759"/>
<dbReference type="PANTHER" id="PTHR39614">
    <property type="entry name" value="INTEGRAL MEMBRANE PROTEIN"/>
    <property type="match status" value="1"/>
</dbReference>
<dbReference type="EMBL" id="QGMK01003304">
    <property type="protein sequence ID" value="TVY53303.1"/>
    <property type="molecule type" value="Genomic_DNA"/>
</dbReference>